<organism evidence="1 2">
    <name type="scientific">Desulfarculus baarsii (strain ATCC 33931 / DSM 2075 / LMG 7858 / VKM B-1802 / 2st14)</name>
    <dbReference type="NCBI Taxonomy" id="644282"/>
    <lineage>
        <taxon>Bacteria</taxon>
        <taxon>Pseudomonadati</taxon>
        <taxon>Thermodesulfobacteriota</taxon>
        <taxon>Desulfarculia</taxon>
        <taxon>Desulfarculales</taxon>
        <taxon>Desulfarculaceae</taxon>
        <taxon>Desulfarculus</taxon>
    </lineage>
</organism>
<name>E1QKJ9_DESB2</name>
<accession>E1QKJ9</accession>
<evidence type="ECO:0000313" key="1">
    <source>
        <dbReference type="EMBL" id="ADK86092.1"/>
    </source>
</evidence>
<protein>
    <submittedName>
        <fullName evidence="1">Uncharacterized protein</fullName>
    </submittedName>
</protein>
<evidence type="ECO:0000313" key="2">
    <source>
        <dbReference type="Proteomes" id="UP000009047"/>
    </source>
</evidence>
<dbReference type="STRING" id="644282.Deba_2738"/>
<dbReference type="KEGG" id="dbr:Deba_2738"/>
<dbReference type="HOGENOM" id="CLU_1452257_0_0_7"/>
<dbReference type="RefSeq" id="WP_013259531.1">
    <property type="nucleotide sequence ID" value="NC_014365.1"/>
</dbReference>
<proteinExistence type="predicted"/>
<gene>
    <name evidence="1" type="ordered locus">Deba_2738</name>
</gene>
<sequence>MSAEAENGSGQLLGALPPEPNQLFRLHRLCVRLFSQLTKDLAAQVEALVEAAGGTWRKQRQALAQVLEAELPILILLRVLDGLEKDDRLDQPGLLDLLRGLLLPLFSICFARYHDHPSAQLTRVLSRIDWYLDFGSDDPVEAFAAYCAAESGPALKDRAALVTWLREKFMPEVDLRLRNTVRQEFV</sequence>
<reference evidence="1 2" key="1">
    <citation type="journal article" date="2010" name="Stand. Genomic Sci.">
        <title>Complete genome sequence of Desulfarculus baarsii type strain (2st14).</title>
        <authorList>
            <person name="Sun H."/>
            <person name="Spring S."/>
            <person name="Lapidus A."/>
            <person name="Davenport K."/>
            <person name="Del Rio T.G."/>
            <person name="Tice H."/>
            <person name="Nolan M."/>
            <person name="Copeland A."/>
            <person name="Cheng J.F."/>
            <person name="Lucas S."/>
            <person name="Tapia R."/>
            <person name="Goodwin L."/>
            <person name="Pitluck S."/>
            <person name="Ivanova N."/>
            <person name="Pagani I."/>
            <person name="Mavromatis K."/>
            <person name="Ovchinnikova G."/>
            <person name="Pati A."/>
            <person name="Chen A."/>
            <person name="Palaniappan K."/>
            <person name="Hauser L."/>
            <person name="Chang Y.J."/>
            <person name="Jeffries C.D."/>
            <person name="Detter J.C."/>
            <person name="Han C."/>
            <person name="Rohde M."/>
            <person name="Brambilla E."/>
            <person name="Goker M."/>
            <person name="Woyke T."/>
            <person name="Bristow J."/>
            <person name="Eisen J.A."/>
            <person name="Markowitz V."/>
            <person name="Hugenholtz P."/>
            <person name="Kyrpides N.C."/>
            <person name="Klenk H.P."/>
            <person name="Land M."/>
        </authorList>
    </citation>
    <scope>NUCLEOTIDE SEQUENCE [LARGE SCALE GENOMIC DNA]</scope>
    <source>
        <strain evidence="2">ATCC 33931 / DSM 2075 / LMG 7858 / VKM B-1802 / 2st14</strain>
    </source>
</reference>
<dbReference type="EMBL" id="CP002085">
    <property type="protein sequence ID" value="ADK86092.1"/>
    <property type="molecule type" value="Genomic_DNA"/>
</dbReference>
<keyword evidence="2" id="KW-1185">Reference proteome</keyword>
<dbReference type="AlphaFoldDB" id="E1QKJ9"/>
<dbReference type="OrthoDB" id="5516977at2"/>
<dbReference type="Proteomes" id="UP000009047">
    <property type="component" value="Chromosome"/>
</dbReference>